<dbReference type="PANTHER" id="PTHR43201:SF5">
    <property type="entry name" value="MEDIUM-CHAIN ACYL-COA LIGASE ACSF2, MITOCHONDRIAL"/>
    <property type="match status" value="1"/>
</dbReference>
<evidence type="ECO:0000313" key="6">
    <source>
        <dbReference type="Proteomes" id="UP000197535"/>
    </source>
</evidence>
<dbReference type="GO" id="GO:0006631">
    <property type="term" value="P:fatty acid metabolic process"/>
    <property type="evidence" value="ECO:0007669"/>
    <property type="project" value="TreeGrafter"/>
</dbReference>
<dbReference type="GO" id="GO:0031956">
    <property type="term" value="F:medium-chain fatty acid-CoA ligase activity"/>
    <property type="evidence" value="ECO:0007669"/>
    <property type="project" value="TreeGrafter"/>
</dbReference>
<evidence type="ECO:0008006" key="7">
    <source>
        <dbReference type="Google" id="ProtNLM"/>
    </source>
</evidence>
<sequence>MHPSHFAATHPDKPALIFQPSGVDLTFLELEQRVRQAAHLLQKLGVTPGAAVAFCVENSPEFFEIAWGAQRVGAIFTPMSTKLSADDMRYIVEDTGARVFILSAACEGSRHVRTDMFPGVELLAVGGEIDGFAQWKPRRQEMSTRALCSPARGREMMYSSGTTGRPKGVFKSLPGGEFDDPDARAVNFNQNFALNENSVYLSTSPLYHSAPHVLAASALRYGATCIVMEHFDAELALDCIQAFSCTHGVWVPTMFHRMLRLSRDIRDTFDTRSMKYAIHGAAPCPVPVKQGMIDWWGPILHEYYAGTEGIGACMITSEEWLAHKGSVGRATDGEIHILDEHEDEVPTGTTGTVYFKTASKFEYWKAPDKTASSMSKQGWWTYGDIGHVDADGYLYLTDRRDFMIISGGVNIYPQEIENVLLSHPVVADVAVFGLPNDEYGEEVKAVVLPVRAPASYTHRDKLALIEYCRQKLGPIKTPKSIDFVADLPRQPTGKMHKRALRERYLYARAETIEG</sequence>
<reference evidence="5 6" key="1">
    <citation type="submission" date="2016-02" db="EMBL/GenBank/DDBJ databases">
        <authorList>
            <person name="Wen L."/>
            <person name="He K."/>
            <person name="Yang H."/>
        </authorList>
    </citation>
    <scope>NUCLEOTIDE SEQUENCE [LARGE SCALE GENOMIC DNA]</scope>
    <source>
        <strain evidence="5 6">TSA40</strain>
    </source>
</reference>
<dbReference type="Proteomes" id="UP000197535">
    <property type="component" value="Unassembled WGS sequence"/>
</dbReference>
<evidence type="ECO:0000313" key="5">
    <source>
        <dbReference type="EMBL" id="OWW22258.1"/>
    </source>
</evidence>
<dbReference type="InterPro" id="IPR000873">
    <property type="entry name" value="AMP-dep_synth/lig_dom"/>
</dbReference>
<dbReference type="InterPro" id="IPR045851">
    <property type="entry name" value="AMP-bd_C_sf"/>
</dbReference>
<dbReference type="EMBL" id="LSTO01000001">
    <property type="protein sequence ID" value="OWW22258.1"/>
    <property type="molecule type" value="Genomic_DNA"/>
</dbReference>
<comment type="caution">
    <text evidence="5">The sequence shown here is derived from an EMBL/GenBank/DDBJ whole genome shotgun (WGS) entry which is preliminary data.</text>
</comment>
<proteinExistence type="inferred from homology"/>
<dbReference type="AlphaFoldDB" id="A0A254TRA0"/>
<keyword evidence="2" id="KW-0436">Ligase</keyword>
<dbReference type="RefSeq" id="WP_088709081.1">
    <property type="nucleotide sequence ID" value="NZ_LSTO01000001.1"/>
</dbReference>
<dbReference type="PROSITE" id="PS00455">
    <property type="entry name" value="AMP_BINDING"/>
    <property type="match status" value="1"/>
</dbReference>
<name>A0A254TRA0_9BURK</name>
<evidence type="ECO:0000259" key="4">
    <source>
        <dbReference type="Pfam" id="PF13193"/>
    </source>
</evidence>
<dbReference type="SUPFAM" id="SSF56801">
    <property type="entry name" value="Acetyl-CoA synthetase-like"/>
    <property type="match status" value="1"/>
</dbReference>
<organism evidence="5 6">
    <name type="scientific">Noviherbaspirillum denitrificans</name>
    <dbReference type="NCBI Taxonomy" id="1968433"/>
    <lineage>
        <taxon>Bacteria</taxon>
        <taxon>Pseudomonadati</taxon>
        <taxon>Pseudomonadota</taxon>
        <taxon>Betaproteobacteria</taxon>
        <taxon>Burkholderiales</taxon>
        <taxon>Oxalobacteraceae</taxon>
        <taxon>Noviherbaspirillum</taxon>
    </lineage>
</organism>
<evidence type="ECO:0000259" key="3">
    <source>
        <dbReference type="Pfam" id="PF00501"/>
    </source>
</evidence>
<dbReference type="Gene3D" id="3.40.50.12780">
    <property type="entry name" value="N-terminal domain of ligase-like"/>
    <property type="match status" value="1"/>
</dbReference>
<feature type="domain" description="AMP-binding enzyme C-terminal" evidence="4">
    <location>
        <begin position="415"/>
        <end position="494"/>
    </location>
</feature>
<dbReference type="Pfam" id="PF13193">
    <property type="entry name" value="AMP-binding_C"/>
    <property type="match status" value="1"/>
</dbReference>
<dbReference type="InterPro" id="IPR042099">
    <property type="entry name" value="ANL_N_sf"/>
</dbReference>
<keyword evidence="6" id="KW-1185">Reference proteome</keyword>
<protein>
    <recommendedName>
        <fullName evidence="7">Acyl-CoA synthetase</fullName>
    </recommendedName>
</protein>
<evidence type="ECO:0000256" key="1">
    <source>
        <dbReference type="ARBA" id="ARBA00006432"/>
    </source>
</evidence>
<dbReference type="InterPro" id="IPR025110">
    <property type="entry name" value="AMP-bd_C"/>
</dbReference>
<dbReference type="Pfam" id="PF00501">
    <property type="entry name" value="AMP-binding"/>
    <property type="match status" value="1"/>
</dbReference>
<evidence type="ECO:0000256" key="2">
    <source>
        <dbReference type="ARBA" id="ARBA00022598"/>
    </source>
</evidence>
<feature type="domain" description="AMP-dependent synthetase/ligase" evidence="3">
    <location>
        <begin position="6"/>
        <end position="359"/>
    </location>
</feature>
<dbReference type="Gene3D" id="3.30.300.30">
    <property type="match status" value="1"/>
</dbReference>
<dbReference type="OrthoDB" id="9766486at2"/>
<comment type="similarity">
    <text evidence="1">Belongs to the ATP-dependent AMP-binding enzyme family.</text>
</comment>
<dbReference type="InterPro" id="IPR020845">
    <property type="entry name" value="AMP-binding_CS"/>
</dbReference>
<dbReference type="PANTHER" id="PTHR43201">
    <property type="entry name" value="ACYL-COA SYNTHETASE"/>
    <property type="match status" value="1"/>
</dbReference>
<gene>
    <name evidence="5" type="ORF">AYR66_24910</name>
</gene>
<accession>A0A254TRA0</accession>